<dbReference type="Proteomes" id="UP000805193">
    <property type="component" value="Unassembled WGS sequence"/>
</dbReference>
<evidence type="ECO:0000313" key="1">
    <source>
        <dbReference type="EMBL" id="KAG0429617.1"/>
    </source>
</evidence>
<name>A0AC60Q6Z8_IXOPE</name>
<evidence type="ECO:0000313" key="2">
    <source>
        <dbReference type="Proteomes" id="UP000805193"/>
    </source>
</evidence>
<comment type="caution">
    <text evidence="1">The sequence shown here is derived from an EMBL/GenBank/DDBJ whole genome shotgun (WGS) entry which is preliminary data.</text>
</comment>
<reference evidence="1 2" key="1">
    <citation type="journal article" date="2020" name="Cell">
        <title>Large-Scale Comparative Analyses of Tick Genomes Elucidate Their Genetic Diversity and Vector Capacities.</title>
        <authorList>
            <consortium name="Tick Genome and Microbiome Consortium (TIGMIC)"/>
            <person name="Jia N."/>
            <person name="Wang J."/>
            <person name="Shi W."/>
            <person name="Du L."/>
            <person name="Sun Y."/>
            <person name="Zhan W."/>
            <person name="Jiang J.F."/>
            <person name="Wang Q."/>
            <person name="Zhang B."/>
            <person name="Ji P."/>
            <person name="Bell-Sakyi L."/>
            <person name="Cui X.M."/>
            <person name="Yuan T.T."/>
            <person name="Jiang B.G."/>
            <person name="Yang W.F."/>
            <person name="Lam T.T."/>
            <person name="Chang Q.C."/>
            <person name="Ding S.J."/>
            <person name="Wang X.J."/>
            <person name="Zhu J.G."/>
            <person name="Ruan X.D."/>
            <person name="Zhao L."/>
            <person name="Wei J.T."/>
            <person name="Ye R.Z."/>
            <person name="Que T.C."/>
            <person name="Du C.H."/>
            <person name="Zhou Y.H."/>
            <person name="Cheng J.X."/>
            <person name="Dai P.F."/>
            <person name="Guo W.B."/>
            <person name="Han X.H."/>
            <person name="Huang E.J."/>
            <person name="Li L.F."/>
            <person name="Wei W."/>
            <person name="Gao Y.C."/>
            <person name="Liu J.Z."/>
            <person name="Shao H.Z."/>
            <person name="Wang X."/>
            <person name="Wang C.C."/>
            <person name="Yang T.C."/>
            <person name="Huo Q.B."/>
            <person name="Li W."/>
            <person name="Chen H.Y."/>
            <person name="Chen S.E."/>
            <person name="Zhou L.G."/>
            <person name="Ni X.B."/>
            <person name="Tian J.H."/>
            <person name="Sheng Y."/>
            <person name="Liu T."/>
            <person name="Pan Y.S."/>
            <person name="Xia L.Y."/>
            <person name="Li J."/>
            <person name="Zhao F."/>
            <person name="Cao W.C."/>
        </authorList>
    </citation>
    <scope>NUCLEOTIDE SEQUENCE [LARGE SCALE GENOMIC DNA]</scope>
    <source>
        <strain evidence="1">Iper-2018</strain>
    </source>
</reference>
<organism evidence="1 2">
    <name type="scientific">Ixodes persulcatus</name>
    <name type="common">Taiga tick</name>
    <dbReference type="NCBI Taxonomy" id="34615"/>
    <lineage>
        <taxon>Eukaryota</taxon>
        <taxon>Metazoa</taxon>
        <taxon>Ecdysozoa</taxon>
        <taxon>Arthropoda</taxon>
        <taxon>Chelicerata</taxon>
        <taxon>Arachnida</taxon>
        <taxon>Acari</taxon>
        <taxon>Parasitiformes</taxon>
        <taxon>Ixodida</taxon>
        <taxon>Ixodoidea</taxon>
        <taxon>Ixodidae</taxon>
        <taxon>Ixodinae</taxon>
        <taxon>Ixodes</taxon>
    </lineage>
</organism>
<keyword evidence="2" id="KW-1185">Reference proteome</keyword>
<sequence>MADPAAVIRVKLDMRKSNPDASVMAWMIVDPSEVSSVKQLTKLIKRRFLLVGEHRLYLDGAWLPPVECIRILRDNDVISVVWGQRDSENISSAPNGGVKRHLEEPDLLPPKKKKKKKPRYQSLSAEEIPTALDIIEYQAAGTTITAEAVVEATQQPATPVKPRLQTSDLQTTQNDSSCSDSEAVVKFPNKSLPESRLQGDLDTAAGSVTELSSFVTPDGPKKKRPRKRKKKPKVAASVEPIVNLTPAVFVPLKVSVEPKGKHKRFEHESHWDEMEADGVERKEADARGQGEADDGMQGGAENGGQNDANEDEALAPDDCSTPVLQKMLRNKSEQTPPSLEKSLKVCELQSPGLEHAVKAGRGGADFRAVPPPPRMTPRAVPEQGTPLSSATAEPEAKSEPQATARSYADFPKLKTPPRVGDAIAFKVLELDANYCPNVSGYKEGKVLHHNTRTDMLRIELRVPEVKATYNGKFELEVPEEDEAPPVEEILELLWSELLDPVLLSS</sequence>
<dbReference type="EMBL" id="JABSTQ010009396">
    <property type="protein sequence ID" value="KAG0429617.1"/>
    <property type="molecule type" value="Genomic_DNA"/>
</dbReference>
<gene>
    <name evidence="1" type="ORF">HPB47_023443</name>
</gene>
<proteinExistence type="predicted"/>
<accession>A0AC60Q6Z8</accession>
<protein>
    <submittedName>
        <fullName evidence="1">Uncharacterized protein</fullName>
    </submittedName>
</protein>